<evidence type="ECO:0000256" key="1">
    <source>
        <dbReference type="SAM" id="MobiDB-lite"/>
    </source>
</evidence>
<proteinExistence type="predicted"/>
<dbReference type="InterPro" id="IPR014710">
    <property type="entry name" value="RmlC-like_jellyroll"/>
</dbReference>
<dbReference type="AlphaFoldDB" id="A0A4P9TE32"/>
<evidence type="ECO:0000313" key="2">
    <source>
        <dbReference type="EMBL" id="QCW03026.1"/>
    </source>
</evidence>
<dbReference type="InterPro" id="IPR011051">
    <property type="entry name" value="RmlC_Cupin_sf"/>
</dbReference>
<evidence type="ECO:0000313" key="3">
    <source>
        <dbReference type="Proteomes" id="UP000307562"/>
    </source>
</evidence>
<sequence>MNVTEWDDPDRIDALPGGERSPPLEAGDSYVVPPGTVHGVRALEPCRVVDAFAPPLGADTSE</sequence>
<dbReference type="RefSeq" id="WP_006185821.1">
    <property type="nucleotide sequence ID" value="NZ_CP040637.1"/>
</dbReference>
<dbReference type="Proteomes" id="UP000307562">
    <property type="component" value="Chromosome"/>
</dbReference>
<protein>
    <submittedName>
        <fullName evidence="2">Cupin domain-containing protein</fullName>
    </submittedName>
</protein>
<feature type="compositionally biased region" description="Acidic residues" evidence="1">
    <location>
        <begin position="1"/>
        <end position="10"/>
    </location>
</feature>
<dbReference type="EMBL" id="CP040637">
    <property type="protein sequence ID" value="QCW03026.1"/>
    <property type="molecule type" value="Genomic_DNA"/>
</dbReference>
<accession>A0A4P9TE32</accession>
<dbReference type="GeneID" id="96155742"/>
<organism evidence="2 3">
    <name type="scientific">Natrinema pallidum</name>
    <dbReference type="NCBI Taxonomy" id="69527"/>
    <lineage>
        <taxon>Archaea</taxon>
        <taxon>Methanobacteriati</taxon>
        <taxon>Methanobacteriota</taxon>
        <taxon>Stenosarchaea group</taxon>
        <taxon>Halobacteria</taxon>
        <taxon>Halobacteriales</taxon>
        <taxon>Natrialbaceae</taxon>
        <taxon>Natrinema</taxon>
    </lineage>
</organism>
<name>A0A4P9TE32_9EURY</name>
<dbReference type="Gene3D" id="2.60.120.10">
    <property type="entry name" value="Jelly Rolls"/>
    <property type="match status" value="1"/>
</dbReference>
<dbReference type="KEGG" id="npl:FGF80_07145"/>
<feature type="region of interest" description="Disordered" evidence="1">
    <location>
        <begin position="1"/>
        <end position="31"/>
    </location>
</feature>
<reference evidence="3" key="1">
    <citation type="submission" date="2019-05" db="EMBL/GenBank/DDBJ databases">
        <title>Complete Genome Sequence and Methylation Pattern of the Halophilic Archaeon Natrinema pallidum BOL6-1.</title>
        <authorList>
            <person name="DasSarma P."/>
            <person name="DasSarma B.P."/>
            <person name="DasSarma S.L."/>
            <person name="Martinez F.L."/>
            <person name="Guzman D."/>
            <person name="Roberts R.J."/>
            <person name="DasSarma S."/>
        </authorList>
    </citation>
    <scope>NUCLEOTIDE SEQUENCE [LARGE SCALE GENOMIC DNA]</scope>
    <source>
        <strain evidence="3">BOL6-1</strain>
    </source>
</reference>
<keyword evidence="3" id="KW-1185">Reference proteome</keyword>
<dbReference type="SUPFAM" id="SSF51182">
    <property type="entry name" value="RmlC-like cupins"/>
    <property type="match status" value="1"/>
</dbReference>
<gene>
    <name evidence="2" type="ORF">FGF80_07145</name>
</gene>